<feature type="domain" description="Aldehyde dehydrogenase" evidence="4">
    <location>
        <begin position="19"/>
        <end position="474"/>
    </location>
</feature>
<keyword evidence="3" id="KW-0520">NAD</keyword>
<dbReference type="InterPro" id="IPR016163">
    <property type="entry name" value="Ald_DH_C"/>
</dbReference>
<dbReference type="CDD" id="cd07152">
    <property type="entry name" value="ALDH_BenzADH"/>
    <property type="match status" value="1"/>
</dbReference>
<dbReference type="EMBL" id="AMWJ02000001">
    <property type="protein sequence ID" value="NNJ16010.1"/>
    <property type="molecule type" value="Genomic_DNA"/>
</dbReference>
<evidence type="ECO:0000256" key="1">
    <source>
        <dbReference type="ARBA" id="ARBA00009986"/>
    </source>
</evidence>
<evidence type="ECO:0000313" key="5">
    <source>
        <dbReference type="EMBL" id="NNJ16010.1"/>
    </source>
</evidence>
<comment type="similarity">
    <text evidence="1">Belongs to the aldehyde dehydrogenase family.</text>
</comment>
<dbReference type="FunFam" id="3.40.309.10:FF:000009">
    <property type="entry name" value="Aldehyde dehydrogenase A"/>
    <property type="match status" value="1"/>
</dbReference>
<dbReference type="PANTHER" id="PTHR42986">
    <property type="entry name" value="BENZALDEHYDE DEHYDROGENASE YFMT"/>
    <property type="match status" value="1"/>
</dbReference>
<protein>
    <submittedName>
        <fullName evidence="5">Benzaldehyde dehydrogenase</fullName>
    </submittedName>
</protein>
<dbReference type="InterPro" id="IPR015590">
    <property type="entry name" value="Aldehyde_DH_dom"/>
</dbReference>
<dbReference type="InterPro" id="IPR016161">
    <property type="entry name" value="Ald_DH/histidinol_DH"/>
</dbReference>
<name>A0A7K4EF38_9PSED</name>
<proteinExistence type="inferred from homology"/>
<keyword evidence="2" id="KW-0560">Oxidoreductase</keyword>
<dbReference type="AlphaFoldDB" id="A0A7K4EF38"/>
<organism evidence="5 6">
    <name type="scientific">Pseudomonas bharatica CSV86</name>
    <dbReference type="NCBI Taxonomy" id="1005395"/>
    <lineage>
        <taxon>Bacteria</taxon>
        <taxon>Pseudomonadati</taxon>
        <taxon>Pseudomonadota</taxon>
        <taxon>Gammaproteobacteria</taxon>
        <taxon>Pseudomonadales</taxon>
        <taxon>Pseudomonadaceae</taxon>
        <taxon>Pseudomonas</taxon>
        <taxon>Pseudomonas bharatica</taxon>
    </lineage>
</organism>
<sequence length="491" mass="51698">METLLPPQLWNERLFTGSWVPGELPVTTVTSPGSGQPLGTLANAGTKQVEQSAQEAAKAQRNWYALPYDERASVLRKAAAIAEQYQAEIADWIVRESGSTQSKASFESSITIKSLHEASALPSRSQGEVLPSTAGRLSIARRRPLGVIGVISPFNFPLYLAMRAVAPALALGNAVVLKPDPRTAVCGGHVIARIFELAGLPNGVLHVLPGGAEAGAALTASPSVAMIQFTGSTPAGRKVGEAAGRHLKKVSLELGGKNSLIVLDDADLDLAIANATWGVYLHQGQICMSTGRLLVQRGIYAAFVERLVAKARSLTVGDPASGQVHLGPLINAAQRDNALRIVEAARAAGATLATGGSADGLFFQPTVLSDVQRDNPAFHEEIFGPVAVVVPFDSDEQAVELANNTDYGLSAAILSRDTGRALRLGEQLRTGLLHINDQTVNDEVINPFGGVGASGNGTSIGGAANWEEFTQWQWLTLKSEAPAYPCKLGEK</sequence>
<reference evidence="5 6" key="1">
    <citation type="journal article" date="2013" name="Genome Announc.">
        <title>Genome Sequence of Naphthalene-Degrading Soil Bacterium Pseudomonas putida CSV86.</title>
        <authorList>
            <person name="Phale P.S."/>
            <person name="Paliwal V."/>
            <person name="Raju S.C."/>
            <person name="Modak A."/>
            <person name="Purohit H.J."/>
        </authorList>
    </citation>
    <scope>NUCLEOTIDE SEQUENCE [LARGE SCALE GENOMIC DNA]</scope>
    <source>
        <strain evidence="5 6">CSV86</strain>
    </source>
</reference>
<evidence type="ECO:0000256" key="3">
    <source>
        <dbReference type="ARBA" id="ARBA00023027"/>
    </source>
</evidence>
<dbReference type="Pfam" id="PF00171">
    <property type="entry name" value="Aldedh"/>
    <property type="match status" value="1"/>
</dbReference>
<dbReference type="PANTHER" id="PTHR42986:SF1">
    <property type="entry name" value="BENZALDEHYDE DEHYDROGENASE YFMT"/>
    <property type="match status" value="1"/>
</dbReference>
<dbReference type="Gene3D" id="3.40.309.10">
    <property type="entry name" value="Aldehyde Dehydrogenase, Chain A, domain 2"/>
    <property type="match status" value="1"/>
</dbReference>
<evidence type="ECO:0000259" key="4">
    <source>
        <dbReference type="Pfam" id="PF00171"/>
    </source>
</evidence>
<dbReference type="Proteomes" id="UP000010448">
    <property type="component" value="Unassembled WGS sequence"/>
</dbReference>
<evidence type="ECO:0000256" key="2">
    <source>
        <dbReference type="ARBA" id="ARBA00023002"/>
    </source>
</evidence>
<gene>
    <name evidence="5" type="ORF">CSV86_012620</name>
</gene>
<accession>A0A7K4EF38</accession>
<dbReference type="InterPro" id="IPR016162">
    <property type="entry name" value="Ald_DH_N"/>
</dbReference>
<keyword evidence="6" id="KW-1185">Reference proteome</keyword>
<dbReference type="Gene3D" id="3.40.605.10">
    <property type="entry name" value="Aldehyde Dehydrogenase, Chain A, domain 1"/>
    <property type="match status" value="1"/>
</dbReference>
<dbReference type="GO" id="GO:0016620">
    <property type="term" value="F:oxidoreductase activity, acting on the aldehyde or oxo group of donors, NAD or NADP as acceptor"/>
    <property type="evidence" value="ECO:0007669"/>
    <property type="project" value="InterPro"/>
</dbReference>
<dbReference type="SUPFAM" id="SSF53720">
    <property type="entry name" value="ALDH-like"/>
    <property type="match status" value="1"/>
</dbReference>
<evidence type="ECO:0000313" key="6">
    <source>
        <dbReference type="Proteomes" id="UP000010448"/>
    </source>
</evidence>
<comment type="caution">
    <text evidence="5">The sequence shown here is derived from an EMBL/GenBank/DDBJ whole genome shotgun (WGS) entry which is preliminary data.</text>
</comment>